<keyword evidence="1" id="KW-0001">2Fe-2S</keyword>
<dbReference type="PROSITE" id="PS51296">
    <property type="entry name" value="RIESKE"/>
    <property type="match status" value="1"/>
</dbReference>
<dbReference type="CDD" id="cd03530">
    <property type="entry name" value="Rieske_NirD_small_Bacillus"/>
    <property type="match status" value="1"/>
</dbReference>
<evidence type="ECO:0000256" key="5">
    <source>
        <dbReference type="ARBA" id="ARBA00023014"/>
    </source>
</evidence>
<keyword evidence="4" id="KW-0408">Iron</keyword>
<name>A0A2R8CEY5_9RHOB</name>
<dbReference type="InterPro" id="IPR017941">
    <property type="entry name" value="Rieske_2Fe-2S"/>
</dbReference>
<protein>
    <submittedName>
        <fullName evidence="8">Assimilatory nitrite reductase [NAD(P)H] small subunit</fullName>
        <ecNumber evidence="8">1.7.1.4</ecNumber>
    </submittedName>
</protein>
<dbReference type="InterPro" id="IPR012748">
    <property type="entry name" value="Rieske-like_NirD"/>
</dbReference>
<feature type="domain" description="Rieske" evidence="7">
    <location>
        <begin position="11"/>
        <end position="106"/>
    </location>
</feature>
<dbReference type="EMBL" id="ONZG01000014">
    <property type="protein sequence ID" value="SPJ30949.1"/>
    <property type="molecule type" value="Genomic_DNA"/>
</dbReference>
<gene>
    <name evidence="8" type="primary">nasE</name>
    <name evidence="8" type="ORF">TRM7615_04486</name>
</gene>
<evidence type="ECO:0000313" key="9">
    <source>
        <dbReference type="Proteomes" id="UP000244898"/>
    </source>
</evidence>
<dbReference type="GO" id="GO:0042128">
    <property type="term" value="P:nitrate assimilation"/>
    <property type="evidence" value="ECO:0007669"/>
    <property type="project" value="UniProtKB-KW"/>
</dbReference>
<accession>A0A2R8CEY5</accession>
<dbReference type="Gene3D" id="2.102.10.10">
    <property type="entry name" value="Rieske [2Fe-2S] iron-sulphur domain"/>
    <property type="match status" value="1"/>
</dbReference>
<dbReference type="Proteomes" id="UP000244898">
    <property type="component" value="Unassembled WGS sequence"/>
</dbReference>
<dbReference type="GO" id="GO:0051537">
    <property type="term" value="F:2 iron, 2 sulfur cluster binding"/>
    <property type="evidence" value="ECO:0007669"/>
    <property type="project" value="UniProtKB-KW"/>
</dbReference>
<dbReference type="GO" id="GO:0008942">
    <property type="term" value="F:nitrite reductase [NAD(P)H] activity"/>
    <property type="evidence" value="ECO:0007669"/>
    <property type="project" value="UniProtKB-EC"/>
</dbReference>
<keyword evidence="6" id="KW-0534">Nitrate assimilation</keyword>
<dbReference type="SUPFAM" id="SSF50022">
    <property type="entry name" value="ISP domain"/>
    <property type="match status" value="1"/>
</dbReference>
<reference evidence="9" key="1">
    <citation type="submission" date="2018-03" db="EMBL/GenBank/DDBJ databases">
        <authorList>
            <person name="Rodrigo-Torres L."/>
            <person name="Arahal R. D."/>
            <person name="Lucena T."/>
        </authorList>
    </citation>
    <scope>NUCLEOTIDE SEQUENCE [LARGE SCALE GENOMIC DNA]</scope>
    <source>
        <strain evidence="9">CECT 7615</strain>
    </source>
</reference>
<dbReference type="AlphaFoldDB" id="A0A2R8CEY5"/>
<evidence type="ECO:0000256" key="4">
    <source>
        <dbReference type="ARBA" id="ARBA00023004"/>
    </source>
</evidence>
<evidence type="ECO:0000256" key="3">
    <source>
        <dbReference type="ARBA" id="ARBA00023002"/>
    </source>
</evidence>
<keyword evidence="5" id="KW-0411">Iron-sulfur</keyword>
<evidence type="ECO:0000256" key="6">
    <source>
        <dbReference type="ARBA" id="ARBA00023063"/>
    </source>
</evidence>
<dbReference type="Pfam" id="PF13806">
    <property type="entry name" value="Rieske_2"/>
    <property type="match status" value="1"/>
</dbReference>
<evidence type="ECO:0000313" key="8">
    <source>
        <dbReference type="EMBL" id="SPJ30949.1"/>
    </source>
</evidence>
<proteinExistence type="predicted"/>
<evidence type="ECO:0000259" key="7">
    <source>
        <dbReference type="PROSITE" id="PS51296"/>
    </source>
</evidence>
<organism evidence="8 9">
    <name type="scientific">Falsiruegeria mediterranea M17</name>
    <dbReference type="NCBI Taxonomy" id="1200281"/>
    <lineage>
        <taxon>Bacteria</taxon>
        <taxon>Pseudomonadati</taxon>
        <taxon>Pseudomonadota</taxon>
        <taxon>Alphaproteobacteria</taxon>
        <taxon>Rhodobacterales</taxon>
        <taxon>Roseobacteraceae</taxon>
        <taxon>Falsiruegeria</taxon>
    </lineage>
</organism>
<evidence type="ECO:0000256" key="1">
    <source>
        <dbReference type="ARBA" id="ARBA00022714"/>
    </source>
</evidence>
<keyword evidence="9" id="KW-1185">Reference proteome</keyword>
<evidence type="ECO:0000256" key="2">
    <source>
        <dbReference type="ARBA" id="ARBA00022723"/>
    </source>
</evidence>
<keyword evidence="3 8" id="KW-0560">Oxidoreductase</keyword>
<sequence>MQSEIDMSQYIDIGTLEDIPQRGARVVRTPEGEIAVFRTADDQIFAIDEWLPGKAGPLSNGIQHGTCVTDPMRNWVFDLRSGVAQGADDGHLRVWDLYLQDGRIFLTSEVLGAARVTS</sequence>
<dbReference type="InterPro" id="IPR036922">
    <property type="entry name" value="Rieske_2Fe-2S_sf"/>
</dbReference>
<dbReference type="EC" id="1.7.1.4" evidence="8"/>
<keyword evidence="2" id="KW-0479">Metal-binding</keyword>
<dbReference type="GO" id="GO:0046872">
    <property type="term" value="F:metal ion binding"/>
    <property type="evidence" value="ECO:0007669"/>
    <property type="project" value="UniProtKB-KW"/>
</dbReference>